<dbReference type="InterPro" id="IPR037066">
    <property type="entry name" value="Plug_dom_sf"/>
</dbReference>
<evidence type="ECO:0000313" key="17">
    <source>
        <dbReference type="Proteomes" id="UP000324324"/>
    </source>
</evidence>
<feature type="region of interest" description="Disordered" evidence="12">
    <location>
        <begin position="51"/>
        <end position="80"/>
    </location>
</feature>
<feature type="signal peptide" evidence="13">
    <location>
        <begin position="1"/>
        <end position="33"/>
    </location>
</feature>
<dbReference type="PROSITE" id="PS52016">
    <property type="entry name" value="TONB_DEPENDENT_REC_3"/>
    <property type="match status" value="1"/>
</dbReference>
<keyword evidence="7 10" id="KW-0472">Membrane</keyword>
<keyword evidence="6 11" id="KW-0798">TonB box</keyword>
<dbReference type="NCBIfam" id="TIGR01783">
    <property type="entry name" value="TonB-siderophor"/>
    <property type="match status" value="1"/>
</dbReference>
<proteinExistence type="inferred from homology"/>
<sequence>MSTPRRGRPALTPLARQLALIVAVGGAAAPVLAQTAAGTTASTTAGATAGATASTTASPTATATAQAELPTVHVTAGSEPAYRARDASTGALGDKPLQDTPFSVSVVPQELIENRQAITLGDVFRGDPSVAPIGDGYIGESAGLTIRGLHLDLLEGYKIDGLAIPNWGSDVPLEHFERVELLKGLGGFMYGFGAPGGIANFVTKRPTSKFAGSASLGYVSDGVLREAIDVGGRFGANDMFGARVGFVHEEGDTFVDGGHIKRDSASVALDARLSPNLRWSLDGLYQQRNVKGAYYGIIPGQDFGAPVTEFVNTPRTLDGSQRVASKGTYYETEIKSIGTELNWGFADDWNLRTSYRFTQQNRGNADSAILLLDNAGNYAENQYSSYSRYHYQHAQTMATGKVRTGGIEHDIAAGLSWQSLVQNWGNFSGGGIIGYGNLYDPGQFVPTGLPLSRVPSSDVLYRASRIEQKSVFFSDTIKFNEQWSVLAGLRYTRYDQTGYTPEGAISSTYKKSPVTPTLALMYKPVQPLTLYGSYVESLEAGGSAPLTARNAGEVFGPLKSRQYEIGAKAELEDWTLNAALFQIQRGLNYLRNDNVYTQDGETRYRGIELSARGKLARDWTLMGGVTLLDSENVEASPDVLGKRAYSAPTFKATAYVEYAVPPVPGLVLSAGGQYVSKMALEANNSNWVPAYHTFDAGIRYSTKLGKTPAVFRLVVDNLTNEKYWLPSYGFILTQGAPRTVRASATFSF</sequence>
<dbReference type="Gene3D" id="2.40.170.20">
    <property type="entry name" value="TonB-dependent receptor, beta-barrel domain"/>
    <property type="match status" value="1"/>
</dbReference>
<evidence type="ECO:0000256" key="9">
    <source>
        <dbReference type="ARBA" id="ARBA00023237"/>
    </source>
</evidence>
<evidence type="ECO:0000259" key="15">
    <source>
        <dbReference type="Pfam" id="PF07715"/>
    </source>
</evidence>
<dbReference type="PANTHER" id="PTHR32552">
    <property type="entry name" value="FERRICHROME IRON RECEPTOR-RELATED"/>
    <property type="match status" value="1"/>
</dbReference>
<dbReference type="CDD" id="cd01347">
    <property type="entry name" value="ligand_gated_channel"/>
    <property type="match status" value="1"/>
</dbReference>
<comment type="caution">
    <text evidence="16">The sequence shown here is derived from an EMBL/GenBank/DDBJ whole genome shotgun (WGS) entry which is preliminary data.</text>
</comment>
<dbReference type="GO" id="GO:0015344">
    <property type="term" value="F:siderophore uptake transmembrane transporter activity"/>
    <property type="evidence" value="ECO:0007669"/>
    <property type="project" value="TreeGrafter"/>
</dbReference>
<keyword evidence="3 10" id="KW-0813">Transport</keyword>
<evidence type="ECO:0000256" key="8">
    <source>
        <dbReference type="ARBA" id="ARBA00023170"/>
    </source>
</evidence>
<dbReference type="GO" id="GO:0038023">
    <property type="term" value="F:signaling receptor activity"/>
    <property type="evidence" value="ECO:0007669"/>
    <property type="project" value="InterPro"/>
</dbReference>
<comment type="similarity">
    <text evidence="2 10 11">Belongs to the TonB-dependent receptor family.</text>
</comment>
<evidence type="ECO:0000256" key="6">
    <source>
        <dbReference type="ARBA" id="ARBA00023077"/>
    </source>
</evidence>
<dbReference type="Pfam" id="PF07715">
    <property type="entry name" value="Plug"/>
    <property type="match status" value="1"/>
</dbReference>
<dbReference type="SUPFAM" id="SSF56935">
    <property type="entry name" value="Porins"/>
    <property type="match status" value="1"/>
</dbReference>
<dbReference type="Gene3D" id="2.170.130.10">
    <property type="entry name" value="TonB-dependent receptor, plug domain"/>
    <property type="match status" value="1"/>
</dbReference>
<keyword evidence="4 10" id="KW-1134">Transmembrane beta strand</keyword>
<name>A0A5M8AR13_9BURK</name>
<evidence type="ECO:0000256" key="3">
    <source>
        <dbReference type="ARBA" id="ARBA00022448"/>
    </source>
</evidence>
<feature type="domain" description="TonB-dependent receptor-like beta-barrel" evidence="14">
    <location>
        <begin position="283"/>
        <end position="718"/>
    </location>
</feature>
<dbReference type="GO" id="GO:0009279">
    <property type="term" value="C:cell outer membrane"/>
    <property type="evidence" value="ECO:0007669"/>
    <property type="project" value="UniProtKB-SubCell"/>
</dbReference>
<comment type="subcellular location">
    <subcellularLocation>
        <location evidence="1 10">Cell outer membrane</location>
        <topology evidence="1 10">Multi-pass membrane protein</topology>
    </subcellularLocation>
</comment>
<reference evidence="16 17" key="1">
    <citation type="submission" date="2019-09" db="EMBL/GenBank/DDBJ databases">
        <title>Isolation of a novel species in the genus Cupriavidus from patients with sepsis using whole genome sequencing.</title>
        <authorList>
            <person name="Kweon O.J."/>
            <person name="Lee M.-K."/>
        </authorList>
    </citation>
    <scope>NUCLEOTIDE SEQUENCE [LARGE SCALE GENOMIC DNA]</scope>
    <source>
        <strain evidence="16 17">MKL-01</strain>
    </source>
</reference>
<keyword evidence="17" id="KW-1185">Reference proteome</keyword>
<keyword evidence="13" id="KW-0732">Signal</keyword>
<accession>A0A5M8AR13</accession>
<dbReference type="PANTHER" id="PTHR32552:SF82">
    <property type="entry name" value="FCUA PROTEIN"/>
    <property type="match status" value="1"/>
</dbReference>
<evidence type="ECO:0000256" key="2">
    <source>
        <dbReference type="ARBA" id="ARBA00009810"/>
    </source>
</evidence>
<evidence type="ECO:0000259" key="14">
    <source>
        <dbReference type="Pfam" id="PF00593"/>
    </source>
</evidence>
<dbReference type="Pfam" id="PF00593">
    <property type="entry name" value="TonB_dep_Rec_b-barrel"/>
    <property type="match status" value="1"/>
</dbReference>
<feature type="domain" description="TonB-dependent receptor plug" evidence="15">
    <location>
        <begin position="97"/>
        <end position="198"/>
    </location>
</feature>
<evidence type="ECO:0000256" key="10">
    <source>
        <dbReference type="PROSITE-ProRule" id="PRU01360"/>
    </source>
</evidence>
<evidence type="ECO:0000256" key="13">
    <source>
        <dbReference type="SAM" id="SignalP"/>
    </source>
</evidence>
<dbReference type="InterPro" id="IPR012910">
    <property type="entry name" value="Plug_dom"/>
</dbReference>
<feature type="compositionally biased region" description="Low complexity" evidence="12">
    <location>
        <begin position="51"/>
        <end position="67"/>
    </location>
</feature>
<dbReference type="InterPro" id="IPR010105">
    <property type="entry name" value="TonB_sidphr_rcpt"/>
</dbReference>
<dbReference type="GO" id="GO:0015891">
    <property type="term" value="P:siderophore transport"/>
    <property type="evidence" value="ECO:0007669"/>
    <property type="project" value="InterPro"/>
</dbReference>
<evidence type="ECO:0000256" key="7">
    <source>
        <dbReference type="ARBA" id="ARBA00023136"/>
    </source>
</evidence>
<dbReference type="InterPro" id="IPR000531">
    <property type="entry name" value="Beta-barrel_TonB"/>
</dbReference>
<keyword evidence="8 16" id="KW-0675">Receptor</keyword>
<evidence type="ECO:0000256" key="5">
    <source>
        <dbReference type="ARBA" id="ARBA00022692"/>
    </source>
</evidence>
<dbReference type="Proteomes" id="UP000324324">
    <property type="component" value="Unassembled WGS sequence"/>
</dbReference>
<dbReference type="InterPro" id="IPR039426">
    <property type="entry name" value="TonB-dep_rcpt-like"/>
</dbReference>
<gene>
    <name evidence="16" type="ORF">F1599_10760</name>
</gene>
<evidence type="ECO:0000256" key="1">
    <source>
        <dbReference type="ARBA" id="ARBA00004571"/>
    </source>
</evidence>
<dbReference type="EMBL" id="VWRN01000030">
    <property type="protein sequence ID" value="KAA6125259.1"/>
    <property type="molecule type" value="Genomic_DNA"/>
</dbReference>
<feature type="chain" id="PRO_5024285532" evidence="13">
    <location>
        <begin position="34"/>
        <end position="748"/>
    </location>
</feature>
<organism evidence="16 17">
    <name type="scientific">Cupriavidus cauae</name>
    <dbReference type="NCBI Taxonomy" id="2608999"/>
    <lineage>
        <taxon>Bacteria</taxon>
        <taxon>Pseudomonadati</taxon>
        <taxon>Pseudomonadota</taxon>
        <taxon>Betaproteobacteria</taxon>
        <taxon>Burkholderiales</taxon>
        <taxon>Burkholderiaceae</taxon>
        <taxon>Cupriavidus</taxon>
    </lineage>
</organism>
<keyword evidence="9 10" id="KW-0998">Cell outer membrane</keyword>
<keyword evidence="5 10" id="KW-0812">Transmembrane</keyword>
<evidence type="ECO:0000256" key="4">
    <source>
        <dbReference type="ARBA" id="ARBA00022452"/>
    </source>
</evidence>
<dbReference type="RefSeq" id="WP_150083062.1">
    <property type="nucleotide sequence ID" value="NZ_VWRN01000030.1"/>
</dbReference>
<evidence type="ECO:0000313" key="16">
    <source>
        <dbReference type="EMBL" id="KAA6125259.1"/>
    </source>
</evidence>
<dbReference type="AlphaFoldDB" id="A0A5M8AR13"/>
<protein>
    <submittedName>
        <fullName evidence="16">TonB-dependent receptor</fullName>
    </submittedName>
</protein>
<evidence type="ECO:0000256" key="11">
    <source>
        <dbReference type="RuleBase" id="RU003357"/>
    </source>
</evidence>
<dbReference type="InterPro" id="IPR036942">
    <property type="entry name" value="Beta-barrel_TonB_sf"/>
</dbReference>
<evidence type="ECO:0000256" key="12">
    <source>
        <dbReference type="SAM" id="MobiDB-lite"/>
    </source>
</evidence>